<dbReference type="KEGG" id="smic:SmB9_16570"/>
<dbReference type="EMBL" id="AP018711">
    <property type="protein sequence ID" value="BBE33999.1"/>
    <property type="molecule type" value="Genomic_DNA"/>
</dbReference>
<dbReference type="Proteomes" id="UP000275727">
    <property type="component" value="Chromosome"/>
</dbReference>
<dbReference type="InterPro" id="IPR008257">
    <property type="entry name" value="Pept_M19"/>
</dbReference>
<gene>
    <name evidence="3" type="ORF">DFR51_0626</name>
    <name evidence="2" type="ORF">SmB9_16570</name>
</gene>
<protein>
    <submittedName>
        <fullName evidence="3">Membrane dipeptidase</fullName>
    </submittedName>
    <submittedName>
        <fullName evidence="2">Peptidase M19</fullName>
    </submittedName>
</protein>
<feature type="signal peptide" evidence="1">
    <location>
        <begin position="1"/>
        <end position="32"/>
    </location>
</feature>
<dbReference type="Gene3D" id="3.20.20.140">
    <property type="entry name" value="Metal-dependent hydrolases"/>
    <property type="match status" value="1"/>
</dbReference>
<name>A0AAD1D6A2_SPHMI</name>
<evidence type="ECO:0000256" key="1">
    <source>
        <dbReference type="SAM" id="SignalP"/>
    </source>
</evidence>
<feature type="chain" id="PRO_5042060429" evidence="1">
    <location>
        <begin position="33"/>
        <end position="370"/>
    </location>
</feature>
<evidence type="ECO:0000313" key="5">
    <source>
        <dbReference type="Proteomes" id="UP000276029"/>
    </source>
</evidence>
<keyword evidence="1" id="KW-0732">Signal</keyword>
<evidence type="ECO:0000313" key="3">
    <source>
        <dbReference type="EMBL" id="RKS91078.1"/>
    </source>
</evidence>
<sequence length="370" mass="40340">MGSEMNRRGLMKLTGGSLLAAAASTAAGRAVADEPSAVGPIIVDGCSPAAPTAEYLELLRKGGVDCWNVSMLPSLLQMSQLLEFAARNAAHVEIAKTAADIRRIKREGRISLTIGWQEADLFVMKGESDWWSKPPKTTMRLFYDLGLRVCGLIYNLTNAFAGGCLDPHVGLTKAGRTIVSQMQSLGILVDVGGHTGERSSLDIIVMAERPVVCTHSNIAALNANPRNTSDRVIEGIAKTGGLFGVSAIDPFMSWGRDDVGKRKEPRRRADIKRYVDELDYLKRLVGVDHIGVGGDFTTGATSSINPEESFAFPPEMTYLQDPIQYAQGFEDISKLPAVRAEMERRGWRTNDIDKVMGENWMRVYEASFGA</sequence>
<dbReference type="PANTHER" id="PTHR10443:SF12">
    <property type="entry name" value="DIPEPTIDASE"/>
    <property type="match status" value="1"/>
</dbReference>
<reference evidence="2 4" key="1">
    <citation type="submission" date="2018-06" db="EMBL/GenBank/DDBJ databases">
        <title>Complete Genome Sequence of the Microcystin-Degrading Bacterium Sphingosinicella microcystinivorans Strain B-9.</title>
        <authorList>
            <person name="Jin H."/>
            <person name="Nishizawa T."/>
            <person name="Guo Y."/>
            <person name="Nishizawa A."/>
            <person name="Park H."/>
            <person name="Kato H."/>
            <person name="Tsuji K."/>
            <person name="Harada K."/>
        </authorList>
    </citation>
    <scope>NUCLEOTIDE SEQUENCE [LARGE SCALE GENOMIC DNA]</scope>
    <source>
        <strain evidence="2 4">B9</strain>
    </source>
</reference>
<dbReference type="PROSITE" id="PS51365">
    <property type="entry name" value="RENAL_DIPEPTIDASE_2"/>
    <property type="match status" value="1"/>
</dbReference>
<evidence type="ECO:0000313" key="2">
    <source>
        <dbReference type="EMBL" id="BBE33999.1"/>
    </source>
</evidence>
<reference evidence="3 5" key="2">
    <citation type="submission" date="2018-10" db="EMBL/GenBank/DDBJ databases">
        <title>Genomic Encyclopedia of Type Strains, Phase IV (KMG-IV): sequencing the most valuable type-strain genomes for metagenomic binning, comparative biology and taxonomic classification.</title>
        <authorList>
            <person name="Goeker M."/>
        </authorList>
    </citation>
    <scope>NUCLEOTIDE SEQUENCE [LARGE SCALE GENOMIC DNA]</scope>
    <source>
        <strain evidence="3 5">DSM 19791</strain>
    </source>
</reference>
<dbReference type="Proteomes" id="UP000276029">
    <property type="component" value="Unassembled WGS sequence"/>
</dbReference>
<accession>A0AAD1D6A2</accession>
<dbReference type="InterPro" id="IPR006311">
    <property type="entry name" value="TAT_signal"/>
</dbReference>
<dbReference type="GO" id="GO:0006508">
    <property type="term" value="P:proteolysis"/>
    <property type="evidence" value="ECO:0007669"/>
    <property type="project" value="InterPro"/>
</dbReference>
<dbReference type="AlphaFoldDB" id="A0AAD1D6A2"/>
<proteinExistence type="predicted"/>
<dbReference type="EMBL" id="RBWX01000007">
    <property type="protein sequence ID" value="RKS91078.1"/>
    <property type="molecule type" value="Genomic_DNA"/>
</dbReference>
<dbReference type="RefSeq" id="WP_121047567.1">
    <property type="nucleotide sequence ID" value="NZ_AP018711.1"/>
</dbReference>
<evidence type="ECO:0000313" key="4">
    <source>
        <dbReference type="Proteomes" id="UP000275727"/>
    </source>
</evidence>
<organism evidence="2 4">
    <name type="scientific">Sphingosinicella microcystinivorans</name>
    <dbReference type="NCBI Taxonomy" id="335406"/>
    <lineage>
        <taxon>Bacteria</taxon>
        <taxon>Pseudomonadati</taxon>
        <taxon>Pseudomonadota</taxon>
        <taxon>Alphaproteobacteria</taxon>
        <taxon>Sphingomonadales</taxon>
        <taxon>Sphingosinicellaceae</taxon>
        <taxon>Sphingosinicella</taxon>
    </lineage>
</organism>
<dbReference type="PROSITE" id="PS51318">
    <property type="entry name" value="TAT"/>
    <property type="match status" value="1"/>
</dbReference>
<dbReference type="Pfam" id="PF01244">
    <property type="entry name" value="Peptidase_M19"/>
    <property type="match status" value="1"/>
</dbReference>
<dbReference type="InterPro" id="IPR032466">
    <property type="entry name" value="Metal_Hydrolase"/>
</dbReference>
<dbReference type="SUPFAM" id="SSF51556">
    <property type="entry name" value="Metallo-dependent hydrolases"/>
    <property type="match status" value="1"/>
</dbReference>
<keyword evidence="5" id="KW-1185">Reference proteome</keyword>
<dbReference type="GO" id="GO:0070573">
    <property type="term" value="F:metallodipeptidase activity"/>
    <property type="evidence" value="ECO:0007669"/>
    <property type="project" value="InterPro"/>
</dbReference>
<dbReference type="PANTHER" id="PTHR10443">
    <property type="entry name" value="MICROSOMAL DIPEPTIDASE"/>
    <property type="match status" value="1"/>
</dbReference>